<organism evidence="1 2">
    <name type="scientific">Porphyromonas catoniae F0037</name>
    <dbReference type="NCBI Taxonomy" id="1127696"/>
    <lineage>
        <taxon>Bacteria</taxon>
        <taxon>Pseudomonadati</taxon>
        <taxon>Bacteroidota</taxon>
        <taxon>Bacteroidia</taxon>
        <taxon>Bacteroidales</taxon>
        <taxon>Porphyromonadaceae</taxon>
        <taxon>Porphyromonas</taxon>
    </lineage>
</organism>
<dbReference type="HOGENOM" id="CLU_2808774_0_0_10"/>
<reference evidence="1 2" key="1">
    <citation type="submission" date="2012-05" db="EMBL/GenBank/DDBJ databases">
        <authorList>
            <person name="Weinstock G."/>
            <person name="Sodergren E."/>
            <person name="Lobos E.A."/>
            <person name="Fulton L."/>
            <person name="Fulton R."/>
            <person name="Courtney L."/>
            <person name="Fronick C."/>
            <person name="O'Laughlin M."/>
            <person name="Godfrey J."/>
            <person name="Wilson R.M."/>
            <person name="Miner T."/>
            <person name="Farmer C."/>
            <person name="Delehaunty K."/>
            <person name="Cordes M."/>
            <person name="Minx P."/>
            <person name="Tomlinson C."/>
            <person name="Chen J."/>
            <person name="Wollam A."/>
            <person name="Pepin K.H."/>
            <person name="Bhonagiri V."/>
            <person name="Zhang X."/>
            <person name="Suruliraj S."/>
            <person name="Warren W."/>
            <person name="Mitreva M."/>
            <person name="Mardis E.R."/>
            <person name="Wilson R.K."/>
        </authorList>
    </citation>
    <scope>NUCLEOTIDE SEQUENCE [LARGE SCALE GENOMIC DNA]</scope>
    <source>
        <strain evidence="1 2">F0037</strain>
    </source>
</reference>
<dbReference type="AlphaFoldDB" id="L1NGX4"/>
<proteinExistence type="predicted"/>
<gene>
    <name evidence="1" type="ORF">HMPREF9134_00380</name>
</gene>
<dbReference type="Proteomes" id="UP000010408">
    <property type="component" value="Unassembled WGS sequence"/>
</dbReference>
<name>L1NGX4_9PORP</name>
<accession>L1NGX4</accession>
<protein>
    <submittedName>
        <fullName evidence="1">Uncharacterized protein</fullName>
    </submittedName>
</protein>
<sequence>MKHGGALQVKGLVWGEALCFILDRYDGSAQESMHGFALECMHGFPSRPMHGFGAEPTGGFLYLVFIR</sequence>
<comment type="caution">
    <text evidence="1">The sequence shown here is derived from an EMBL/GenBank/DDBJ whole genome shotgun (WGS) entry which is preliminary data.</text>
</comment>
<dbReference type="EMBL" id="AMEQ01000013">
    <property type="protein sequence ID" value="EKY02525.1"/>
    <property type="molecule type" value="Genomic_DNA"/>
</dbReference>
<evidence type="ECO:0000313" key="1">
    <source>
        <dbReference type="EMBL" id="EKY02525.1"/>
    </source>
</evidence>
<dbReference type="STRING" id="1127696.HMPREF9134_00380"/>
<evidence type="ECO:0000313" key="2">
    <source>
        <dbReference type="Proteomes" id="UP000010408"/>
    </source>
</evidence>